<evidence type="ECO:0000313" key="3">
    <source>
        <dbReference type="Proteomes" id="UP000292447"/>
    </source>
</evidence>
<reference evidence="3" key="1">
    <citation type="submission" date="2019-03" db="EMBL/GenBank/DDBJ databases">
        <title>Snf2 controls pulcherriminic acid biosynthesis and connects pigmentation and antifungal activity of the yeast Metschnikowia pulcherrima.</title>
        <authorList>
            <person name="Gore-Lloyd D."/>
            <person name="Sumann I."/>
            <person name="Brachmann A.O."/>
            <person name="Schneeberger K."/>
            <person name="Ortiz-Merino R.A."/>
            <person name="Moreno-Beltran M."/>
            <person name="Schlaefli M."/>
            <person name="Kirner P."/>
            <person name="Santos Kron A."/>
            <person name="Wolfe K.H."/>
            <person name="Piel J."/>
            <person name="Ahrens C.H."/>
            <person name="Henk D."/>
            <person name="Freimoser F.M."/>
        </authorList>
    </citation>
    <scope>NUCLEOTIDE SEQUENCE [LARGE SCALE GENOMIC DNA]</scope>
    <source>
        <strain evidence="3">APC 1.2</strain>
    </source>
</reference>
<keyword evidence="3" id="KW-1185">Reference proteome</keyword>
<evidence type="ECO:0000313" key="2">
    <source>
        <dbReference type="EMBL" id="QBM90834.1"/>
    </source>
</evidence>
<dbReference type="AlphaFoldDB" id="A0A4P6XXL7"/>
<feature type="region of interest" description="Disordered" evidence="1">
    <location>
        <begin position="1"/>
        <end position="24"/>
    </location>
</feature>
<gene>
    <name evidence="2" type="ORF">METSCH_F04220</name>
</gene>
<evidence type="ECO:0000256" key="1">
    <source>
        <dbReference type="SAM" id="MobiDB-lite"/>
    </source>
</evidence>
<protein>
    <submittedName>
        <fullName evidence="2">Uncharacterized protein</fullName>
    </submittedName>
</protein>
<dbReference type="EMBL" id="CP034461">
    <property type="protein sequence ID" value="QBM90834.1"/>
    <property type="molecule type" value="Genomic_DNA"/>
</dbReference>
<name>A0A4P6XXL7_9ASCO</name>
<accession>A0A4P6XXL7</accession>
<organism evidence="2 3">
    <name type="scientific">Metschnikowia aff. pulcherrima</name>
    <dbReference type="NCBI Taxonomy" id="2163413"/>
    <lineage>
        <taxon>Eukaryota</taxon>
        <taxon>Fungi</taxon>
        <taxon>Dikarya</taxon>
        <taxon>Ascomycota</taxon>
        <taxon>Saccharomycotina</taxon>
        <taxon>Pichiomycetes</taxon>
        <taxon>Metschnikowiaceae</taxon>
        <taxon>Metschnikowia</taxon>
    </lineage>
</organism>
<feature type="compositionally biased region" description="Basic and acidic residues" evidence="1">
    <location>
        <begin position="9"/>
        <end position="24"/>
    </location>
</feature>
<proteinExistence type="predicted"/>
<dbReference type="Proteomes" id="UP000292447">
    <property type="component" value="Chromosome VI"/>
</dbReference>
<sequence>MSFVTKRKRDAEPDLNKKPTFGEKEQEILSQTNEWPMYNHPDGGTVKITPWGSLRQWIDPVTGQANTKFEDASFLEISFAMSPNNVHNQCYDLPTTPMSLNPLSSSRSSPAPDRFNFSPTNEAELYVIEGYGQKQANPGFTQEYAQEQEHYLGMEESEDFSDDTAMS</sequence>